<keyword evidence="4 6" id="KW-1133">Transmembrane helix</keyword>
<evidence type="ECO:0000259" key="7">
    <source>
        <dbReference type="Pfam" id="PF02687"/>
    </source>
</evidence>
<name>A0ABY6IX64_9BACT</name>
<feature type="transmembrane region" description="Helical" evidence="6">
    <location>
        <begin position="719"/>
        <end position="738"/>
    </location>
</feature>
<dbReference type="Proteomes" id="UP001162741">
    <property type="component" value="Chromosome"/>
</dbReference>
<feature type="transmembrane region" description="Helical" evidence="6">
    <location>
        <begin position="21"/>
        <end position="43"/>
    </location>
</feature>
<feature type="transmembrane region" description="Helical" evidence="6">
    <location>
        <begin position="667"/>
        <end position="692"/>
    </location>
</feature>
<evidence type="ECO:0000256" key="3">
    <source>
        <dbReference type="ARBA" id="ARBA00022692"/>
    </source>
</evidence>
<feature type="domain" description="MacB-like periplasmic core" evidence="8">
    <location>
        <begin position="20"/>
        <end position="233"/>
    </location>
</feature>
<accession>A0ABY6IX64</accession>
<reference evidence="9" key="1">
    <citation type="submission" date="2022-10" db="EMBL/GenBank/DDBJ databases">
        <title>Chitinophaga sp. nov., isolated from soil.</title>
        <authorList>
            <person name="Jeon C.O."/>
        </authorList>
    </citation>
    <scope>NUCLEOTIDE SEQUENCE</scope>
    <source>
        <strain evidence="9">R8</strain>
    </source>
</reference>
<sequence length="790" mass="88336">MFRNYLKTALRNLWRHRGFTAINIVGLSVGMTACLLIFLYVSFECNYDRFHDKADRIYRITTDIKTASEIIPTSSTSFPMALSIKRDFPEVELSTSFYKAQMLIRNGERKFQEKDVLLADSTCFTMFNMPLSRGTAAEVFKTPYEIVLSERAAEKYFGNEDPINRVLTLDDSTALKVTGVMKNMPENSQFKTDVLLPMSLMSRGLETAWGNFGWQAYILLKPGADYKKLEAKLPGMLEDRVPKDQRVMSYTLHLEPLKDVYLVSDRGGYESGNITNVYIFSVVGIFILVIACINFVNLTTARASERAKEVGVRKVIGATRRELATQFLGESIVICVISFFLALMLAALVSPLFNALCGKQVSVNLFSHGRLLLMLLAIALLIGVLAGVYPALVLSQFKPISVLKGRFVSTRSGLGLRKTLVVVQFTVSIILIAGTIIVYKQLYFMRHQEMGFANGQQLIVSYYEDQQVNKQLPRFKHELAQIPGVEAVSASMAGPGTPQWGAFTEIENRNGELQSANLDLYNVDFGFLEQLGVKMRAGRMFDVKYSTDSTEALVINETAARVLGYPNPEEVVGKKFSQWGRNGRVIGVVKDFNYRSLRDTVKALSIRVAPENCAFFLLKLKAGDPQKMVAAVERKWQELAPHRPFDYTFLDENFDKQYTAETRFSRLFFYFAGLAIVISCLGLLGLAAYSTVQRTREIGIRKVLGASMGNITALLSKEFVVLVLIALCIASPVAWYAMDRWADGFAYRAPISWWVFAVAGVLAIAIALLTVSFHAIKAAIVNPVKSLRSE</sequence>
<evidence type="ECO:0000313" key="10">
    <source>
        <dbReference type="Proteomes" id="UP001162741"/>
    </source>
</evidence>
<dbReference type="EMBL" id="CP107006">
    <property type="protein sequence ID" value="UYQ91786.1"/>
    <property type="molecule type" value="Genomic_DNA"/>
</dbReference>
<feature type="domain" description="ABC3 transporter permease C-terminal" evidence="7">
    <location>
        <begin position="282"/>
        <end position="396"/>
    </location>
</feature>
<evidence type="ECO:0000313" key="9">
    <source>
        <dbReference type="EMBL" id="UYQ91786.1"/>
    </source>
</evidence>
<dbReference type="InterPro" id="IPR025857">
    <property type="entry name" value="MacB_PCD"/>
</dbReference>
<dbReference type="PANTHER" id="PTHR30572:SF18">
    <property type="entry name" value="ABC-TYPE MACROLIDE FAMILY EXPORT SYSTEM PERMEASE COMPONENT 2"/>
    <property type="match status" value="1"/>
</dbReference>
<evidence type="ECO:0000256" key="2">
    <source>
        <dbReference type="ARBA" id="ARBA00022475"/>
    </source>
</evidence>
<evidence type="ECO:0000256" key="6">
    <source>
        <dbReference type="SAM" id="Phobius"/>
    </source>
</evidence>
<dbReference type="Pfam" id="PF12704">
    <property type="entry name" value="MacB_PCD"/>
    <property type="match status" value="1"/>
</dbReference>
<feature type="transmembrane region" description="Helical" evidence="6">
    <location>
        <begin position="327"/>
        <end position="353"/>
    </location>
</feature>
<feature type="transmembrane region" description="Helical" evidence="6">
    <location>
        <begin position="415"/>
        <end position="439"/>
    </location>
</feature>
<evidence type="ECO:0000256" key="4">
    <source>
        <dbReference type="ARBA" id="ARBA00022989"/>
    </source>
</evidence>
<dbReference type="PANTHER" id="PTHR30572">
    <property type="entry name" value="MEMBRANE COMPONENT OF TRANSPORTER-RELATED"/>
    <property type="match status" value="1"/>
</dbReference>
<keyword evidence="5 6" id="KW-0472">Membrane</keyword>
<feature type="transmembrane region" description="Helical" evidence="6">
    <location>
        <begin position="753"/>
        <end position="776"/>
    </location>
</feature>
<keyword evidence="3 6" id="KW-0812">Transmembrane</keyword>
<evidence type="ECO:0000259" key="8">
    <source>
        <dbReference type="Pfam" id="PF12704"/>
    </source>
</evidence>
<comment type="subcellular location">
    <subcellularLocation>
        <location evidence="1">Cell membrane</location>
        <topology evidence="1">Multi-pass membrane protein</topology>
    </subcellularLocation>
</comment>
<proteinExistence type="predicted"/>
<feature type="transmembrane region" description="Helical" evidence="6">
    <location>
        <begin position="373"/>
        <end position="394"/>
    </location>
</feature>
<evidence type="ECO:0000256" key="5">
    <source>
        <dbReference type="ARBA" id="ARBA00023136"/>
    </source>
</evidence>
<dbReference type="PROSITE" id="PS51257">
    <property type="entry name" value="PROKAR_LIPOPROTEIN"/>
    <property type="match status" value="1"/>
</dbReference>
<dbReference type="InterPro" id="IPR050250">
    <property type="entry name" value="Macrolide_Exporter_MacB"/>
</dbReference>
<dbReference type="Pfam" id="PF02687">
    <property type="entry name" value="FtsX"/>
    <property type="match status" value="2"/>
</dbReference>
<feature type="domain" description="ABC3 transporter permease C-terminal" evidence="7">
    <location>
        <begin position="671"/>
        <end position="782"/>
    </location>
</feature>
<feature type="transmembrane region" description="Helical" evidence="6">
    <location>
        <begin position="277"/>
        <end position="298"/>
    </location>
</feature>
<dbReference type="InterPro" id="IPR003838">
    <property type="entry name" value="ABC3_permease_C"/>
</dbReference>
<keyword evidence="10" id="KW-1185">Reference proteome</keyword>
<keyword evidence="2" id="KW-1003">Cell membrane</keyword>
<protein>
    <submittedName>
        <fullName evidence="9">ABC transporter permease</fullName>
    </submittedName>
</protein>
<gene>
    <name evidence="9" type="ORF">MKQ68_16995</name>
</gene>
<dbReference type="RefSeq" id="WP_264280157.1">
    <property type="nucleotide sequence ID" value="NZ_CP107006.1"/>
</dbReference>
<evidence type="ECO:0000256" key="1">
    <source>
        <dbReference type="ARBA" id="ARBA00004651"/>
    </source>
</evidence>
<organism evidence="9 10">
    <name type="scientific">Chitinophaga horti</name>
    <dbReference type="NCBI Taxonomy" id="2920382"/>
    <lineage>
        <taxon>Bacteria</taxon>
        <taxon>Pseudomonadati</taxon>
        <taxon>Bacteroidota</taxon>
        <taxon>Chitinophagia</taxon>
        <taxon>Chitinophagales</taxon>
        <taxon>Chitinophagaceae</taxon>
        <taxon>Chitinophaga</taxon>
    </lineage>
</organism>